<evidence type="ECO:0000256" key="1">
    <source>
        <dbReference type="SAM" id="MobiDB-lite"/>
    </source>
</evidence>
<dbReference type="Pfam" id="PF02467">
    <property type="entry name" value="Whib"/>
    <property type="match status" value="1"/>
</dbReference>
<dbReference type="OrthoDB" id="3744914at2"/>
<dbReference type="RefSeq" id="WP_091077743.1">
    <property type="nucleotide sequence ID" value="NZ_LT629799.1"/>
</dbReference>
<evidence type="ECO:0000313" key="3">
    <source>
        <dbReference type="EMBL" id="SDV02618.1"/>
    </source>
</evidence>
<keyword evidence="4" id="KW-1185">Reference proteome</keyword>
<feature type="compositionally biased region" description="Polar residues" evidence="1">
    <location>
        <begin position="1"/>
        <end position="12"/>
    </location>
</feature>
<dbReference type="PROSITE" id="PS51674">
    <property type="entry name" value="4FE4S_WBL"/>
    <property type="match status" value="1"/>
</dbReference>
<protein>
    <submittedName>
        <fullName evidence="3">Sigma-70, region 4</fullName>
    </submittedName>
</protein>
<accession>A0A1H2NBE2</accession>
<dbReference type="Pfam" id="PF04545">
    <property type="entry name" value="Sigma70_r4"/>
    <property type="match status" value="1"/>
</dbReference>
<dbReference type="GO" id="GO:0003700">
    <property type="term" value="F:DNA-binding transcription factor activity"/>
    <property type="evidence" value="ECO:0007669"/>
    <property type="project" value="InterPro"/>
</dbReference>
<dbReference type="EMBL" id="LT629799">
    <property type="protein sequence ID" value="SDV02618.1"/>
    <property type="molecule type" value="Genomic_DNA"/>
</dbReference>
<name>A0A1H2NBE2_9ACTN</name>
<dbReference type="InterPro" id="IPR007630">
    <property type="entry name" value="RNA_pol_sigma70_r4"/>
</dbReference>
<dbReference type="STRING" id="546874.SAMN04488544_3668"/>
<sequence length="200" mass="22008">MSTSIMSRTTGLTAARAAHSQRRGPACASSPEVFQDVLVEDPPRGAMTRADRDRQTRLVGQARAICEACPLRTACLYDAVVRHDVAGFVAGTTVRQRNEIRRRLGIVVENEDLDTLAGVIGGTRQIDHDEVLRLRRANPDETLEQLAHRLGCSLSTVKRHLRRERQEPTVRRTVTRPMPVQVLQVTAAVVSGSATARRAA</sequence>
<proteinExistence type="predicted"/>
<organism evidence="3 4">
    <name type="scientific">Microlunatus sagamiharensis</name>
    <dbReference type="NCBI Taxonomy" id="546874"/>
    <lineage>
        <taxon>Bacteria</taxon>
        <taxon>Bacillati</taxon>
        <taxon>Actinomycetota</taxon>
        <taxon>Actinomycetes</taxon>
        <taxon>Propionibacteriales</taxon>
        <taxon>Propionibacteriaceae</taxon>
        <taxon>Microlunatus</taxon>
    </lineage>
</organism>
<dbReference type="GO" id="GO:0006352">
    <property type="term" value="P:DNA-templated transcription initiation"/>
    <property type="evidence" value="ECO:0007669"/>
    <property type="project" value="InterPro"/>
</dbReference>
<feature type="region of interest" description="Disordered" evidence="1">
    <location>
        <begin position="1"/>
        <end position="28"/>
    </location>
</feature>
<evidence type="ECO:0000313" key="4">
    <source>
        <dbReference type="Proteomes" id="UP000198825"/>
    </source>
</evidence>
<evidence type="ECO:0000259" key="2">
    <source>
        <dbReference type="PROSITE" id="PS51674"/>
    </source>
</evidence>
<dbReference type="InterPro" id="IPR034768">
    <property type="entry name" value="4FE4S_WBL"/>
</dbReference>
<feature type="domain" description="4Fe-4S Wbl-type" evidence="2">
    <location>
        <begin position="26"/>
        <end position="99"/>
    </location>
</feature>
<dbReference type="AlphaFoldDB" id="A0A1H2NBE2"/>
<gene>
    <name evidence="3" type="ORF">SAMN04488544_3668</name>
</gene>
<dbReference type="Proteomes" id="UP000198825">
    <property type="component" value="Chromosome I"/>
</dbReference>
<reference evidence="4" key="1">
    <citation type="submission" date="2016-10" db="EMBL/GenBank/DDBJ databases">
        <authorList>
            <person name="Varghese N."/>
            <person name="Submissions S."/>
        </authorList>
    </citation>
    <scope>NUCLEOTIDE SEQUENCE [LARGE SCALE GENOMIC DNA]</scope>
    <source>
        <strain evidence="4">DSM 21743</strain>
    </source>
</reference>